<dbReference type="AlphaFoldDB" id="A0A4Y7T964"/>
<keyword evidence="1" id="KW-0812">Transmembrane</keyword>
<keyword evidence="1" id="KW-1133">Transmembrane helix</keyword>
<keyword evidence="3" id="KW-1185">Reference proteome</keyword>
<comment type="caution">
    <text evidence="2">The sequence shown here is derived from an EMBL/GenBank/DDBJ whole genome shotgun (WGS) entry which is preliminary data.</text>
</comment>
<protein>
    <recommendedName>
        <fullName evidence="4">Mid2 domain-containing protein</fullName>
    </recommendedName>
</protein>
<feature type="transmembrane region" description="Helical" evidence="1">
    <location>
        <begin position="39"/>
        <end position="62"/>
    </location>
</feature>
<dbReference type="Proteomes" id="UP000298030">
    <property type="component" value="Unassembled WGS sequence"/>
</dbReference>
<organism evidence="2 3">
    <name type="scientific">Coprinellus micaceus</name>
    <name type="common">Glistening ink-cap mushroom</name>
    <name type="synonym">Coprinus micaceus</name>
    <dbReference type="NCBI Taxonomy" id="71717"/>
    <lineage>
        <taxon>Eukaryota</taxon>
        <taxon>Fungi</taxon>
        <taxon>Dikarya</taxon>
        <taxon>Basidiomycota</taxon>
        <taxon>Agaricomycotina</taxon>
        <taxon>Agaricomycetes</taxon>
        <taxon>Agaricomycetidae</taxon>
        <taxon>Agaricales</taxon>
        <taxon>Agaricineae</taxon>
        <taxon>Psathyrellaceae</taxon>
        <taxon>Coprinellus</taxon>
    </lineage>
</organism>
<keyword evidence="1" id="KW-0472">Membrane</keyword>
<evidence type="ECO:0000256" key="1">
    <source>
        <dbReference type="SAM" id="Phobius"/>
    </source>
</evidence>
<sequence length="160" mass="17102">MGGLSPTLCLEVKIAQAPPERQAPTPGPSNGSPSSSRGLILGAAVGGSVLLLLIFILIVCLLQRRRKFKRHHPLGIATPTGSPSSSQLQLFVVSHRPPTYFSGCVPSEADVSEPFPPAYASEYNGARSAMNSDLEAAPTRVMPNSGRFKYRRYSLPRAEA</sequence>
<evidence type="ECO:0000313" key="3">
    <source>
        <dbReference type="Proteomes" id="UP000298030"/>
    </source>
</evidence>
<proteinExistence type="predicted"/>
<gene>
    <name evidence="2" type="ORF">FA13DRAFT_554179</name>
</gene>
<evidence type="ECO:0008006" key="4">
    <source>
        <dbReference type="Google" id="ProtNLM"/>
    </source>
</evidence>
<reference evidence="2 3" key="1">
    <citation type="journal article" date="2019" name="Nat. Ecol. Evol.">
        <title>Megaphylogeny resolves global patterns of mushroom evolution.</title>
        <authorList>
            <person name="Varga T."/>
            <person name="Krizsan K."/>
            <person name="Foldi C."/>
            <person name="Dima B."/>
            <person name="Sanchez-Garcia M."/>
            <person name="Sanchez-Ramirez S."/>
            <person name="Szollosi G.J."/>
            <person name="Szarkandi J.G."/>
            <person name="Papp V."/>
            <person name="Albert L."/>
            <person name="Andreopoulos W."/>
            <person name="Angelini C."/>
            <person name="Antonin V."/>
            <person name="Barry K.W."/>
            <person name="Bougher N.L."/>
            <person name="Buchanan P."/>
            <person name="Buyck B."/>
            <person name="Bense V."/>
            <person name="Catcheside P."/>
            <person name="Chovatia M."/>
            <person name="Cooper J."/>
            <person name="Damon W."/>
            <person name="Desjardin D."/>
            <person name="Finy P."/>
            <person name="Geml J."/>
            <person name="Haridas S."/>
            <person name="Hughes K."/>
            <person name="Justo A."/>
            <person name="Karasinski D."/>
            <person name="Kautmanova I."/>
            <person name="Kiss B."/>
            <person name="Kocsube S."/>
            <person name="Kotiranta H."/>
            <person name="LaButti K.M."/>
            <person name="Lechner B.E."/>
            <person name="Liimatainen K."/>
            <person name="Lipzen A."/>
            <person name="Lukacs Z."/>
            <person name="Mihaltcheva S."/>
            <person name="Morgado L.N."/>
            <person name="Niskanen T."/>
            <person name="Noordeloos M.E."/>
            <person name="Ohm R.A."/>
            <person name="Ortiz-Santana B."/>
            <person name="Ovrebo C."/>
            <person name="Racz N."/>
            <person name="Riley R."/>
            <person name="Savchenko A."/>
            <person name="Shiryaev A."/>
            <person name="Soop K."/>
            <person name="Spirin V."/>
            <person name="Szebenyi C."/>
            <person name="Tomsovsky M."/>
            <person name="Tulloss R.E."/>
            <person name="Uehling J."/>
            <person name="Grigoriev I.V."/>
            <person name="Vagvolgyi C."/>
            <person name="Papp T."/>
            <person name="Martin F.M."/>
            <person name="Miettinen O."/>
            <person name="Hibbett D.S."/>
            <person name="Nagy L.G."/>
        </authorList>
    </citation>
    <scope>NUCLEOTIDE SEQUENCE [LARGE SCALE GENOMIC DNA]</scope>
    <source>
        <strain evidence="2 3">FP101781</strain>
    </source>
</reference>
<name>A0A4Y7T964_COPMI</name>
<dbReference type="EMBL" id="QPFP01000023">
    <property type="protein sequence ID" value="TEB30478.1"/>
    <property type="molecule type" value="Genomic_DNA"/>
</dbReference>
<evidence type="ECO:0000313" key="2">
    <source>
        <dbReference type="EMBL" id="TEB30478.1"/>
    </source>
</evidence>
<accession>A0A4Y7T964</accession>